<dbReference type="PANTHER" id="PTHR33055">
    <property type="entry name" value="TRANSPOSASE FOR INSERTION SEQUENCE ELEMENT IS1111A"/>
    <property type="match status" value="1"/>
</dbReference>
<evidence type="ECO:0000313" key="3">
    <source>
        <dbReference type="EMBL" id="OQM38890.1"/>
    </source>
</evidence>
<feature type="domain" description="Transposase IS110-like N-terminal" evidence="1">
    <location>
        <begin position="6"/>
        <end position="144"/>
    </location>
</feature>
<dbReference type="Pfam" id="PF02371">
    <property type="entry name" value="Transposase_20"/>
    <property type="match status" value="1"/>
</dbReference>
<evidence type="ECO:0000259" key="1">
    <source>
        <dbReference type="Pfam" id="PF01548"/>
    </source>
</evidence>
<dbReference type="GO" id="GO:0006313">
    <property type="term" value="P:DNA transposition"/>
    <property type="evidence" value="ECO:0007669"/>
    <property type="project" value="InterPro"/>
</dbReference>
<dbReference type="InterPro" id="IPR047650">
    <property type="entry name" value="Transpos_IS110"/>
</dbReference>
<evidence type="ECO:0000313" key="4">
    <source>
        <dbReference type="Proteomes" id="UP000192573"/>
    </source>
</evidence>
<feature type="domain" description="Transposase IS116/IS110/IS902 C-terminal" evidence="2">
    <location>
        <begin position="210"/>
        <end position="285"/>
    </location>
</feature>
<dbReference type="EMBL" id="NAEW01000069">
    <property type="protein sequence ID" value="OQM38890.1"/>
    <property type="molecule type" value="Genomic_DNA"/>
</dbReference>
<dbReference type="Proteomes" id="UP000192573">
    <property type="component" value="Unassembled WGS sequence"/>
</dbReference>
<organism evidence="3 4">
    <name type="scientific">Citrobacter braakii</name>
    <dbReference type="NCBI Taxonomy" id="57706"/>
    <lineage>
        <taxon>Bacteria</taxon>
        <taxon>Pseudomonadati</taxon>
        <taxon>Pseudomonadota</taxon>
        <taxon>Gammaproteobacteria</taxon>
        <taxon>Enterobacterales</taxon>
        <taxon>Enterobacteriaceae</taxon>
        <taxon>Citrobacter</taxon>
        <taxon>Citrobacter freundii complex</taxon>
    </lineage>
</organism>
<dbReference type="InterPro" id="IPR003346">
    <property type="entry name" value="Transposase_20"/>
</dbReference>
<dbReference type="InterPro" id="IPR002525">
    <property type="entry name" value="Transp_IS110-like_N"/>
</dbReference>
<dbReference type="PANTHER" id="PTHR33055:SF3">
    <property type="entry name" value="PUTATIVE TRANSPOSASE FOR IS117-RELATED"/>
    <property type="match status" value="1"/>
</dbReference>
<reference evidence="3 4" key="1">
    <citation type="submission" date="2017-03" db="EMBL/GenBank/DDBJ databases">
        <authorList>
            <person name="Afonso C.L."/>
            <person name="Miller P.J."/>
            <person name="Scott M.A."/>
            <person name="Spackman E."/>
            <person name="Goraichik I."/>
            <person name="Dimitrov K.M."/>
            <person name="Suarez D.L."/>
            <person name="Swayne D.E."/>
        </authorList>
    </citation>
    <scope>NUCLEOTIDE SEQUENCE [LARGE SCALE GENOMIC DNA]</scope>
    <source>
        <strain evidence="3 4">ATCC 51113</strain>
    </source>
</reference>
<dbReference type="GO" id="GO:0004803">
    <property type="term" value="F:transposase activity"/>
    <property type="evidence" value="ECO:0007669"/>
    <property type="project" value="InterPro"/>
</dbReference>
<accession>A0A1V8NR45</accession>
<dbReference type="RefSeq" id="WP_080861591.1">
    <property type="nucleotide sequence ID" value="NZ_CP077405.1"/>
</dbReference>
<dbReference type="Pfam" id="PF01548">
    <property type="entry name" value="DEDD_Tnp_IS110"/>
    <property type="match status" value="1"/>
</dbReference>
<comment type="caution">
    <text evidence="3">The sequence shown here is derived from an EMBL/GenBank/DDBJ whole genome shotgun (WGS) entry which is preliminary data.</text>
</comment>
<evidence type="ECO:0000259" key="2">
    <source>
        <dbReference type="Pfam" id="PF02371"/>
    </source>
</evidence>
<sequence>MNYIPVGLDIAKHVIQLHMVDFHTGEMVDKQIKRDTLLTFFANREPCLIGMEACGGSQHWARELEKLGHKVRLMPGRFVKAFVMGNKNDVMDARAIWLAVQQPGKSVAVKTEEQQAVLAMHKIRHQMVKYRTAQINGLHGLLLEFGETVRKGRSALEKAMPLVLARLEKRLPAALVEMLREQWERLSRFDEQIEDIEKRLKAWAQQDKSCQKLLKIPGIGVLIATAAVATMGDSKAFRNGRELAAYIGLVPKQTGTGGRVKLLGISKRGDKYLRTLLIHGARSAILLASAPGPWAEKIKERRPTNVAVVAMANKLARTIWAVIAHDREWNKDYVSVRPY</sequence>
<gene>
    <name evidence="3" type="ORF">BZK42_27805</name>
</gene>
<protein>
    <submittedName>
        <fullName evidence="3">IS110 family transposase</fullName>
    </submittedName>
</protein>
<dbReference type="NCBIfam" id="NF033542">
    <property type="entry name" value="transpos_IS110"/>
    <property type="match status" value="1"/>
</dbReference>
<name>A0A1V8NR45_CITBR</name>
<dbReference type="GO" id="GO:0003677">
    <property type="term" value="F:DNA binding"/>
    <property type="evidence" value="ECO:0007669"/>
    <property type="project" value="InterPro"/>
</dbReference>
<proteinExistence type="predicted"/>
<dbReference type="AlphaFoldDB" id="A0A1V8NR45"/>